<reference evidence="1" key="2">
    <citation type="submission" date="2023-01" db="EMBL/GenBank/DDBJ databases">
        <authorList>
            <person name="Sun Q."/>
            <person name="Evtushenko L."/>
        </authorList>
    </citation>
    <scope>NUCLEOTIDE SEQUENCE</scope>
    <source>
        <strain evidence="1">VKM Ac-1321</strain>
    </source>
</reference>
<dbReference type="PANTHER" id="PTHR30348:SF13">
    <property type="entry name" value="UPF0759 PROTEIN YUNF"/>
    <property type="match status" value="1"/>
</dbReference>
<organism evidence="1 2">
    <name type="scientific">Dactylosporangium matsuzakiense</name>
    <dbReference type="NCBI Taxonomy" id="53360"/>
    <lineage>
        <taxon>Bacteria</taxon>
        <taxon>Bacillati</taxon>
        <taxon>Actinomycetota</taxon>
        <taxon>Actinomycetes</taxon>
        <taxon>Micromonosporales</taxon>
        <taxon>Micromonosporaceae</taxon>
        <taxon>Dactylosporangium</taxon>
    </lineage>
</organism>
<dbReference type="Pfam" id="PF01904">
    <property type="entry name" value="DUF72"/>
    <property type="match status" value="1"/>
</dbReference>
<accession>A0A9W6KJZ2</accession>
<comment type="caution">
    <text evidence="1">The sequence shown here is derived from an EMBL/GenBank/DDBJ whole genome shotgun (WGS) entry which is preliminary data.</text>
</comment>
<dbReference type="SUPFAM" id="SSF117396">
    <property type="entry name" value="TM1631-like"/>
    <property type="match status" value="1"/>
</dbReference>
<reference evidence="1" key="1">
    <citation type="journal article" date="2014" name="Int. J. Syst. Evol. Microbiol.">
        <title>Complete genome sequence of Corynebacterium casei LMG S-19264T (=DSM 44701T), isolated from a smear-ripened cheese.</title>
        <authorList>
            <consortium name="US DOE Joint Genome Institute (JGI-PGF)"/>
            <person name="Walter F."/>
            <person name="Albersmeier A."/>
            <person name="Kalinowski J."/>
            <person name="Ruckert C."/>
        </authorList>
    </citation>
    <scope>NUCLEOTIDE SEQUENCE</scope>
    <source>
        <strain evidence="1">VKM Ac-1321</strain>
    </source>
</reference>
<dbReference type="Proteomes" id="UP001143480">
    <property type="component" value="Unassembled WGS sequence"/>
</dbReference>
<protein>
    <recommendedName>
        <fullName evidence="3">DUF72 domain-containing protein</fullName>
    </recommendedName>
</protein>
<evidence type="ECO:0008006" key="3">
    <source>
        <dbReference type="Google" id="ProtNLM"/>
    </source>
</evidence>
<dbReference type="EMBL" id="BSFP01000034">
    <property type="protein sequence ID" value="GLL03436.1"/>
    <property type="molecule type" value="Genomic_DNA"/>
</dbReference>
<evidence type="ECO:0000313" key="1">
    <source>
        <dbReference type="EMBL" id="GLL03436.1"/>
    </source>
</evidence>
<dbReference type="InterPro" id="IPR036520">
    <property type="entry name" value="UPF0759_sf"/>
</dbReference>
<dbReference type="PANTHER" id="PTHR30348">
    <property type="entry name" value="UNCHARACTERIZED PROTEIN YECE"/>
    <property type="match status" value="1"/>
</dbReference>
<dbReference type="InterPro" id="IPR002763">
    <property type="entry name" value="DUF72"/>
</dbReference>
<keyword evidence="2" id="KW-1185">Reference proteome</keyword>
<evidence type="ECO:0000313" key="2">
    <source>
        <dbReference type="Proteomes" id="UP001143480"/>
    </source>
</evidence>
<sequence>MGDVKIGTASWTDKTLLESGWYPAEADDPAKRLGYYASQFPLVEVDATYYSPPAEATARLWAERTPPGFTFNIKAFSLLTGHPTKLTALPKDLRPPDGKARLYPKDLPAQVYEDVWSRFLSALDPLVDAGKLGVLLFQFPPWFTIRRSNKQTLLEVAARCRPLRVAIEFRHGSWFDGDNRAETLDFLREHDLPYVVVDMPQGHRESVPPVVEATSDLAVVRFHGHSEQWTSKDLHEKFGYLYSKHELESWAPKIESLAAATSTTHVLMNNCYGDNAQRNAADLMGLLPADELKAKVGPD</sequence>
<name>A0A9W6KJZ2_9ACTN</name>
<proteinExistence type="predicted"/>
<gene>
    <name evidence="1" type="ORF">GCM10017581_051820</name>
</gene>
<dbReference type="Gene3D" id="3.20.20.410">
    <property type="entry name" value="Protein of unknown function UPF0759"/>
    <property type="match status" value="1"/>
</dbReference>
<dbReference type="RefSeq" id="WP_261965873.1">
    <property type="nucleotide sequence ID" value="NZ_BAAAXA010000001.1"/>
</dbReference>
<dbReference type="AlphaFoldDB" id="A0A9W6KJZ2"/>